<dbReference type="Proteomes" id="UP000257045">
    <property type="component" value="Unassembled WGS sequence"/>
</dbReference>
<keyword evidence="2" id="KW-0812">Transmembrane</keyword>
<comment type="caution">
    <text evidence="3">The sequence shown here is derived from an EMBL/GenBank/DDBJ whole genome shotgun (WGS) entry which is preliminary data.</text>
</comment>
<organism evidence="3 4">
    <name type="scientific">Helicobacter brantae</name>
    <dbReference type="NCBI Taxonomy" id="375927"/>
    <lineage>
        <taxon>Bacteria</taxon>
        <taxon>Pseudomonadati</taxon>
        <taxon>Campylobacterota</taxon>
        <taxon>Epsilonproteobacteria</taxon>
        <taxon>Campylobacterales</taxon>
        <taxon>Helicobacteraceae</taxon>
        <taxon>Helicobacter</taxon>
    </lineage>
</organism>
<keyword evidence="1" id="KW-0175">Coiled coil</keyword>
<evidence type="ECO:0000313" key="3">
    <source>
        <dbReference type="EMBL" id="RDU71853.1"/>
    </source>
</evidence>
<dbReference type="AlphaFoldDB" id="A0A3D8J363"/>
<dbReference type="OrthoDB" id="5365531at2"/>
<sequence>MVIDIKQISDLEILKERILQGEKIEIREFCVSDCLIKLGNGRFQSYKEKTFNDDMAKVVIEFQKSYTRFLKELKKEFKIEIPAGAEKITFEVSKGSIEFLNPEIFSFLKEVFNNMESGDIAVVLCVLIGAFCGGYAWKKKLNKDMLEIEKKTEIEKQKIAKDEKQDVLKIAESALELLKNTKNNANFERASNGYKEAIINQLEDDEQVSFLQERTLVRQNASEFLISQTQEDNEQEIEEIQEVSLRYYNFKNKRFKIDGISCEANSDILTPDKRIKLMSFADSGKKIQLKLKFLKDSKGKDKEVYILDCIL</sequence>
<evidence type="ECO:0000256" key="2">
    <source>
        <dbReference type="SAM" id="Phobius"/>
    </source>
</evidence>
<feature type="transmembrane region" description="Helical" evidence="2">
    <location>
        <begin position="120"/>
        <end position="137"/>
    </location>
</feature>
<name>A0A3D8J363_9HELI</name>
<dbReference type="EMBL" id="NXLV01000002">
    <property type="protein sequence ID" value="RDU71853.1"/>
    <property type="molecule type" value="Genomic_DNA"/>
</dbReference>
<protein>
    <submittedName>
        <fullName evidence="3">Uncharacterized protein</fullName>
    </submittedName>
</protein>
<dbReference type="RefSeq" id="WP_115569063.1">
    <property type="nucleotide sequence ID" value="NZ_NXLV01000002.1"/>
</dbReference>
<feature type="coiled-coil region" evidence="1">
    <location>
        <begin position="138"/>
        <end position="188"/>
    </location>
</feature>
<evidence type="ECO:0000256" key="1">
    <source>
        <dbReference type="SAM" id="Coils"/>
    </source>
</evidence>
<accession>A0A3D8J363</accession>
<proteinExistence type="predicted"/>
<keyword evidence="2" id="KW-0472">Membrane</keyword>
<keyword evidence="2" id="KW-1133">Transmembrane helix</keyword>
<evidence type="ECO:0000313" key="4">
    <source>
        <dbReference type="Proteomes" id="UP000257045"/>
    </source>
</evidence>
<reference evidence="3 4" key="1">
    <citation type="submission" date="2018-04" db="EMBL/GenBank/DDBJ databases">
        <title>Novel Campyloabacter and Helicobacter Species and Strains.</title>
        <authorList>
            <person name="Mannion A.J."/>
            <person name="Shen Z."/>
            <person name="Fox J.G."/>
        </authorList>
    </citation>
    <scope>NUCLEOTIDE SEQUENCE [LARGE SCALE GENOMIC DNA]</scope>
    <source>
        <strain evidence="3 4">MIT 04-9366</strain>
    </source>
</reference>
<keyword evidence="4" id="KW-1185">Reference proteome</keyword>
<gene>
    <name evidence="3" type="ORF">CQA58_02075</name>
</gene>